<keyword evidence="3 4" id="KW-0472">Membrane</keyword>
<dbReference type="SUPFAM" id="SSF103473">
    <property type="entry name" value="MFS general substrate transporter"/>
    <property type="match status" value="1"/>
</dbReference>
<dbReference type="RefSeq" id="WP_068769129.1">
    <property type="nucleotide sequence ID" value="NZ_CP109796.1"/>
</dbReference>
<feature type="transmembrane region" description="Helical" evidence="4">
    <location>
        <begin position="364"/>
        <end position="388"/>
    </location>
</feature>
<dbReference type="InterPro" id="IPR011701">
    <property type="entry name" value="MFS"/>
</dbReference>
<dbReference type="Gene3D" id="1.20.1250.20">
    <property type="entry name" value="MFS general substrate transporter like domains"/>
    <property type="match status" value="1"/>
</dbReference>
<dbReference type="PANTHER" id="PTHR23528">
    <property type="match status" value="1"/>
</dbReference>
<name>A0A178IM70_9BACT</name>
<feature type="domain" description="Major facilitator superfamily (MFS) profile" evidence="5">
    <location>
        <begin position="275"/>
        <end position="468"/>
    </location>
</feature>
<keyword evidence="2 4" id="KW-1133">Transmembrane helix</keyword>
<dbReference type="InterPro" id="IPR036259">
    <property type="entry name" value="MFS_trans_sf"/>
</dbReference>
<evidence type="ECO:0000256" key="1">
    <source>
        <dbReference type="ARBA" id="ARBA00022692"/>
    </source>
</evidence>
<keyword evidence="7" id="KW-1185">Reference proteome</keyword>
<accession>A0A178IM70</accession>
<sequence length="468" mass="49940">MSDQTANKPPAATPARIWRTGTLVYTSAGLAALFFWLLLGDFAWSMRDRSVAPMAQWYLNHLGVSSLLFGLLISSLPAALGLVLGPIISVKSDRHRGPRGRRVPFLLVTTPIAALGMIGLGLTPLIARGVHALFPGAGETASAIVCFAVFWTAWEFGTIASKSVFGGLINDVVPKPLLGRFYGLFRAIGLLDGMVFNFWIMGLVPAHFTLILCAIGAFYGITFMWVCLKVREGGYPPSEVGDGNGGGVPEGLAGWARRGVAETRRYCRECFTQSYYLAVFAMLMLAGVTQAPVNVFTIPQARSLGVDMDLYGKHVALSFLISLCLSFFLGWLADKFHPLRVVMATLAGYAAVALWGGLCATTPGTFLAAWVMHSVLGGAYITSAASLGQRLFPHSRFAQFASAGEVFVAVASMVVAPAVGTLIDASGQNYRLTFFAGGLLALGALSCAFYVHARFKKLGGPANYIAPE</sequence>
<dbReference type="GO" id="GO:0022857">
    <property type="term" value="F:transmembrane transporter activity"/>
    <property type="evidence" value="ECO:0007669"/>
    <property type="project" value="InterPro"/>
</dbReference>
<feature type="transmembrane region" description="Helical" evidence="4">
    <location>
        <begin position="64"/>
        <end position="84"/>
    </location>
</feature>
<evidence type="ECO:0000313" key="7">
    <source>
        <dbReference type="Proteomes" id="UP000078486"/>
    </source>
</evidence>
<feature type="transmembrane region" description="Helical" evidence="4">
    <location>
        <begin position="274"/>
        <end position="295"/>
    </location>
</feature>
<protein>
    <submittedName>
        <fullName evidence="6">MFS transporter</fullName>
    </submittedName>
</protein>
<organism evidence="6 7">
    <name type="scientific">Termitidicoccus mucosus</name>
    <dbReference type="NCBI Taxonomy" id="1184151"/>
    <lineage>
        <taxon>Bacteria</taxon>
        <taxon>Pseudomonadati</taxon>
        <taxon>Verrucomicrobiota</taxon>
        <taxon>Opitutia</taxon>
        <taxon>Opitutales</taxon>
        <taxon>Opitutaceae</taxon>
        <taxon>Termitidicoccus</taxon>
    </lineage>
</organism>
<evidence type="ECO:0000256" key="2">
    <source>
        <dbReference type="ARBA" id="ARBA00022989"/>
    </source>
</evidence>
<dbReference type="PROSITE" id="PS50850">
    <property type="entry name" value="MFS"/>
    <property type="match status" value="1"/>
</dbReference>
<evidence type="ECO:0000256" key="4">
    <source>
        <dbReference type="SAM" id="Phobius"/>
    </source>
</evidence>
<dbReference type="EMBL" id="LRRQ01000042">
    <property type="protein sequence ID" value="OAM91002.1"/>
    <property type="molecule type" value="Genomic_DNA"/>
</dbReference>
<dbReference type="Proteomes" id="UP000078486">
    <property type="component" value="Unassembled WGS sequence"/>
</dbReference>
<dbReference type="Pfam" id="PF07690">
    <property type="entry name" value="MFS_1"/>
    <property type="match status" value="1"/>
</dbReference>
<gene>
    <name evidence="6" type="ORF">AW736_05035</name>
</gene>
<dbReference type="PANTHER" id="PTHR23528:SF1">
    <property type="entry name" value="MAJOR FACILITATOR SUPERFAMILY (MFS) PROFILE DOMAIN-CONTAINING PROTEIN"/>
    <property type="match status" value="1"/>
</dbReference>
<evidence type="ECO:0000259" key="5">
    <source>
        <dbReference type="PROSITE" id="PS50850"/>
    </source>
</evidence>
<dbReference type="InterPro" id="IPR020846">
    <property type="entry name" value="MFS_dom"/>
</dbReference>
<feature type="transmembrane region" description="Helical" evidence="4">
    <location>
        <begin position="206"/>
        <end position="228"/>
    </location>
</feature>
<feature type="transmembrane region" description="Helical" evidence="4">
    <location>
        <begin position="400"/>
        <end position="420"/>
    </location>
</feature>
<dbReference type="Pfam" id="PF13347">
    <property type="entry name" value="MFS_2"/>
    <property type="match status" value="1"/>
</dbReference>
<feature type="transmembrane region" description="Helical" evidence="4">
    <location>
        <begin position="23"/>
        <end position="44"/>
    </location>
</feature>
<feature type="transmembrane region" description="Helical" evidence="4">
    <location>
        <begin position="432"/>
        <end position="451"/>
    </location>
</feature>
<feature type="transmembrane region" description="Helical" evidence="4">
    <location>
        <begin position="181"/>
        <end position="200"/>
    </location>
</feature>
<proteinExistence type="predicted"/>
<dbReference type="AlphaFoldDB" id="A0A178IM70"/>
<keyword evidence="1 4" id="KW-0812">Transmembrane</keyword>
<evidence type="ECO:0000256" key="3">
    <source>
        <dbReference type="ARBA" id="ARBA00023136"/>
    </source>
</evidence>
<evidence type="ECO:0000313" key="6">
    <source>
        <dbReference type="EMBL" id="OAM91002.1"/>
    </source>
</evidence>
<comment type="caution">
    <text evidence="6">The sequence shown here is derived from an EMBL/GenBank/DDBJ whole genome shotgun (WGS) entry which is preliminary data.</text>
</comment>
<feature type="transmembrane region" description="Helical" evidence="4">
    <location>
        <begin position="315"/>
        <end position="332"/>
    </location>
</feature>
<feature type="transmembrane region" description="Helical" evidence="4">
    <location>
        <begin position="339"/>
        <end position="358"/>
    </location>
</feature>
<feature type="transmembrane region" description="Helical" evidence="4">
    <location>
        <begin position="105"/>
        <end position="127"/>
    </location>
</feature>
<reference evidence="6 7" key="1">
    <citation type="submission" date="2016-01" db="EMBL/GenBank/DDBJ databases">
        <title>High potential of lignocellulose degradation of a new Verrucomicrobia species.</title>
        <authorList>
            <person name="Wang Y."/>
            <person name="Shi Y."/>
            <person name="Qiu Z."/>
            <person name="Liu S."/>
            <person name="Yang H."/>
        </authorList>
    </citation>
    <scope>NUCLEOTIDE SEQUENCE [LARGE SCALE GENOMIC DNA]</scope>
    <source>
        <strain evidence="6 7">TSB47</strain>
    </source>
</reference>